<accession>A0ABV0IVZ0</accession>
<evidence type="ECO:0000313" key="4">
    <source>
        <dbReference type="Proteomes" id="UP001462502"/>
    </source>
</evidence>
<feature type="compositionally biased region" description="Low complexity" evidence="1">
    <location>
        <begin position="34"/>
        <end position="46"/>
    </location>
</feature>
<evidence type="ECO:0000256" key="2">
    <source>
        <dbReference type="SAM" id="Phobius"/>
    </source>
</evidence>
<evidence type="ECO:0000313" key="3">
    <source>
        <dbReference type="EMBL" id="MEO9385462.1"/>
    </source>
</evidence>
<proteinExistence type="predicted"/>
<keyword evidence="2" id="KW-0472">Membrane</keyword>
<name>A0ABV0IVZ0_9NEIS</name>
<dbReference type="RefSeq" id="WP_168191696.1">
    <property type="nucleotide sequence ID" value="NZ_CP029495.1"/>
</dbReference>
<protein>
    <submittedName>
        <fullName evidence="3">Uncharacterized protein</fullName>
    </submittedName>
</protein>
<organism evidence="3 4">
    <name type="scientific">Chromobacterium phragmitis</name>
    <dbReference type="NCBI Taxonomy" id="2202141"/>
    <lineage>
        <taxon>Bacteria</taxon>
        <taxon>Pseudomonadati</taxon>
        <taxon>Pseudomonadota</taxon>
        <taxon>Betaproteobacteria</taxon>
        <taxon>Neisseriales</taxon>
        <taxon>Chromobacteriaceae</taxon>
        <taxon>Chromobacterium</taxon>
    </lineage>
</organism>
<sequence length="52" mass="5324">MSPQTYKAYCVLIVIITTVVNLLNLGDGLGSGGSSRSWGSGHSSGWSSGGHK</sequence>
<feature type="region of interest" description="Disordered" evidence="1">
    <location>
        <begin position="30"/>
        <end position="52"/>
    </location>
</feature>
<evidence type="ECO:0000256" key="1">
    <source>
        <dbReference type="SAM" id="MobiDB-lite"/>
    </source>
</evidence>
<dbReference type="Proteomes" id="UP001462502">
    <property type="component" value="Unassembled WGS sequence"/>
</dbReference>
<reference evidence="3 4" key="1">
    <citation type="submission" date="2024-05" db="EMBL/GenBank/DDBJ databases">
        <authorList>
            <person name="De Oliveira J.P."/>
            <person name="Noriler S.A."/>
            <person name="De Oliveira A.G."/>
            <person name="Sipoli D.S."/>
        </authorList>
    </citation>
    <scope>NUCLEOTIDE SEQUENCE [LARGE SCALE GENOMIC DNA]</scope>
    <source>
        <strain evidence="3 4">LABIM192</strain>
    </source>
</reference>
<gene>
    <name evidence="3" type="ORF">ABI908_15295</name>
</gene>
<keyword evidence="2" id="KW-0812">Transmembrane</keyword>
<dbReference type="EMBL" id="JBDXMI010000001">
    <property type="protein sequence ID" value="MEO9385462.1"/>
    <property type="molecule type" value="Genomic_DNA"/>
</dbReference>
<feature type="transmembrane region" description="Helical" evidence="2">
    <location>
        <begin position="6"/>
        <end position="26"/>
    </location>
</feature>
<keyword evidence="4" id="KW-1185">Reference proteome</keyword>
<comment type="caution">
    <text evidence="3">The sequence shown here is derived from an EMBL/GenBank/DDBJ whole genome shotgun (WGS) entry which is preliminary data.</text>
</comment>
<keyword evidence="2" id="KW-1133">Transmembrane helix</keyword>